<evidence type="ECO:0000259" key="6">
    <source>
        <dbReference type="PROSITE" id="PS50030"/>
    </source>
</evidence>
<feature type="domain" description="UBA" evidence="6">
    <location>
        <begin position="935"/>
        <end position="975"/>
    </location>
</feature>
<dbReference type="SUPFAM" id="SSF46934">
    <property type="entry name" value="UBA-like"/>
    <property type="match status" value="1"/>
</dbReference>
<dbReference type="Gene3D" id="1.10.8.10">
    <property type="entry name" value="DNA helicase RuvA subunit, C-terminal domain"/>
    <property type="match status" value="1"/>
</dbReference>
<gene>
    <name evidence="9" type="ORF">SEMRO_272_G104890.1</name>
</gene>
<dbReference type="InterPro" id="IPR038499">
    <property type="entry name" value="BRO1_sf"/>
</dbReference>
<evidence type="ECO:0000259" key="7">
    <source>
        <dbReference type="PROSITE" id="PS51140"/>
    </source>
</evidence>
<proteinExistence type="predicted"/>
<dbReference type="Pfam" id="PF13949">
    <property type="entry name" value="ALIX_LYPXL_bnd"/>
    <property type="match status" value="1"/>
</dbReference>
<dbReference type="PROSITE" id="PS51140">
    <property type="entry name" value="CUE"/>
    <property type="match status" value="1"/>
</dbReference>
<dbReference type="InterPro" id="IPR015940">
    <property type="entry name" value="UBA"/>
</dbReference>
<comment type="subcellular location">
    <subcellularLocation>
        <location evidence="2">Cytoplasm</location>
    </subcellularLocation>
    <subcellularLocation>
        <location evidence="1">Endosome</location>
    </subcellularLocation>
</comment>
<evidence type="ECO:0000256" key="5">
    <source>
        <dbReference type="SAM" id="MobiDB-lite"/>
    </source>
</evidence>
<dbReference type="Gene3D" id="1.20.140.50">
    <property type="entry name" value="alix/aip1 like domains"/>
    <property type="match status" value="1"/>
</dbReference>
<feature type="region of interest" description="Disordered" evidence="5">
    <location>
        <begin position="435"/>
        <end position="456"/>
    </location>
</feature>
<dbReference type="GO" id="GO:0043130">
    <property type="term" value="F:ubiquitin binding"/>
    <property type="evidence" value="ECO:0007669"/>
    <property type="project" value="InterPro"/>
</dbReference>
<dbReference type="Gene3D" id="1.25.40.280">
    <property type="entry name" value="alix/aip1 like domains"/>
    <property type="match status" value="1"/>
</dbReference>
<sequence>MSLAAVPPLKATRPYDLQTPIAAWLDEDDAVYGTVSAVTGGAHHPPKPHFRSMEVSQDLAKLQRLRTAIVQVLISDGPGGGSSNYQEAAEQLDTFYEYHASLLQCEQHGICVEEVSSPLELPWSSAFAAPGNIPPAAARANPHGDDDDDDDAMDIDGPGHYHRRGGGRGRRNSSQSSGMEIRASITWERVNILWNIVALEAYLASTQPLTTRQGWMKAAVHLEKGAGILRHLRQDILLADAASSSSSQQSPFTTIDLSVAFCRSWESLLTAEAQRSSYEAFRCAARPRHFMLAKLATAAAPLYSDCEQSCGHDELMRRGAAGGDGNSSAGGANPILLRQFLGSWQTYAGAWGVWMRTKAEHHQGCVHRDKRQLGLELARLHKALTLGGQCQELCQQQVQQQQHPQSSSQPPSLQALAHEVKQTVDEMQSRYVQATQEQAQARAENNSNNNSHATVQPEDLPEIAPQLQVKVNQPIEKILPPLETPLFEDIMNPLVRRYVDLFMSEMDKLLFQMTSIAEEKTESARKALATVNLPHSLTAYRQEQAGGGIPEDLWFRVEAVQQEKRVSRLKQELWELRDIADAARHTYKVIKNQLEEDLAMDRLFREQHPNFEGHDAGEVQKTFRQSLENYDRLLVTAQDGDAVLLRRLEMLDTDPKYKLLQFQKSQLDRLLPGAGMVGPAIDTSLLSKLLVELSVLFREREMILSTMREELKNFDIHSRLSEVDLSGAAAANTNGNTPSGNGGGNAEAEREFRRILIESKESFNEIAYDIQENINKQTELVQTILVQNQKFMDARDAMQSSSSSDSCIVMIEDAIEEIDQLSKHLKEGKDFYDVVIPKLDKLKLQVGDVSARLTVERCEYEDNCRRNEQEAEDARMAASFMGNSGGNGNSGGDGGDGGHNNHAVAADPRRGSDRPTRAQAPPGVEHVSHSVPQVRVDDEKVASLVAMDFDPEKVVEALKKYDNNVEQALNELLSC</sequence>
<dbReference type="InterPro" id="IPR009060">
    <property type="entry name" value="UBA-like_sf"/>
</dbReference>
<keyword evidence="3" id="KW-0963">Cytoplasm</keyword>
<dbReference type="AlphaFoldDB" id="A0A9N8DQD8"/>
<feature type="region of interest" description="Disordered" evidence="5">
    <location>
        <begin position="879"/>
        <end position="928"/>
    </location>
</feature>
<evidence type="ECO:0000259" key="8">
    <source>
        <dbReference type="PROSITE" id="PS51180"/>
    </source>
</evidence>
<comment type="caution">
    <text evidence="9">The sequence shown here is derived from an EMBL/GenBank/DDBJ whole genome shotgun (WGS) entry which is preliminary data.</text>
</comment>
<evidence type="ECO:0000256" key="2">
    <source>
        <dbReference type="ARBA" id="ARBA00004496"/>
    </source>
</evidence>
<feature type="compositionally biased region" description="Low complexity" evidence="5">
    <location>
        <begin position="729"/>
        <end position="739"/>
    </location>
</feature>
<accession>A0A9N8DQD8</accession>
<feature type="region of interest" description="Disordered" evidence="5">
    <location>
        <begin position="133"/>
        <end position="178"/>
    </location>
</feature>
<dbReference type="InterPro" id="IPR003892">
    <property type="entry name" value="CUE"/>
</dbReference>
<dbReference type="EMBL" id="CAICTM010000271">
    <property type="protein sequence ID" value="CAB9506601.1"/>
    <property type="molecule type" value="Genomic_DNA"/>
</dbReference>
<dbReference type="Proteomes" id="UP001153069">
    <property type="component" value="Unassembled WGS sequence"/>
</dbReference>
<dbReference type="GO" id="GO:0043328">
    <property type="term" value="P:protein transport to vacuole involved in ubiquitin-dependent protein catabolic process via the multivesicular body sorting pathway"/>
    <property type="evidence" value="ECO:0007669"/>
    <property type="project" value="TreeGrafter"/>
</dbReference>
<feature type="domain" description="CUE" evidence="7">
    <location>
        <begin position="936"/>
        <end position="975"/>
    </location>
</feature>
<feature type="compositionally biased region" description="Basic residues" evidence="5">
    <location>
        <begin position="160"/>
        <end position="171"/>
    </location>
</feature>
<dbReference type="Pfam" id="PF03097">
    <property type="entry name" value="BRO1"/>
    <property type="match status" value="1"/>
</dbReference>
<feature type="compositionally biased region" description="Gly residues" evidence="5">
    <location>
        <begin position="883"/>
        <end position="898"/>
    </location>
</feature>
<evidence type="ECO:0000256" key="4">
    <source>
        <dbReference type="ARBA" id="ARBA00022753"/>
    </source>
</evidence>
<dbReference type="PANTHER" id="PTHR23030:SF30">
    <property type="entry name" value="TYROSINE-PROTEIN PHOSPHATASE NON-RECEPTOR TYPE 23"/>
    <property type="match status" value="1"/>
</dbReference>
<keyword evidence="10" id="KW-1185">Reference proteome</keyword>
<dbReference type="InterPro" id="IPR025304">
    <property type="entry name" value="ALIX_V_dom"/>
</dbReference>
<dbReference type="Pfam" id="PF00627">
    <property type="entry name" value="UBA"/>
    <property type="match status" value="1"/>
</dbReference>
<feature type="compositionally biased region" description="Basic and acidic residues" evidence="5">
    <location>
        <begin position="907"/>
        <end position="916"/>
    </location>
</feature>
<evidence type="ECO:0000313" key="9">
    <source>
        <dbReference type="EMBL" id="CAB9506601.1"/>
    </source>
</evidence>
<dbReference type="PANTHER" id="PTHR23030">
    <property type="entry name" value="PCD6 INTERACTING PROTEIN-RELATED"/>
    <property type="match status" value="1"/>
</dbReference>
<evidence type="ECO:0000256" key="3">
    <source>
        <dbReference type="ARBA" id="ARBA00022490"/>
    </source>
</evidence>
<dbReference type="SMART" id="SM00165">
    <property type="entry name" value="UBA"/>
    <property type="match status" value="1"/>
</dbReference>
<dbReference type="PROSITE" id="PS51180">
    <property type="entry name" value="BRO1"/>
    <property type="match status" value="1"/>
</dbReference>
<dbReference type="OrthoDB" id="2141925at2759"/>
<dbReference type="Gene3D" id="1.20.120.560">
    <property type="entry name" value="alix/aip1 in complex with the ypdl late domain"/>
    <property type="match status" value="1"/>
</dbReference>
<dbReference type="PROSITE" id="PS50030">
    <property type="entry name" value="UBA"/>
    <property type="match status" value="1"/>
</dbReference>
<dbReference type="GO" id="GO:0005768">
    <property type="term" value="C:endosome"/>
    <property type="evidence" value="ECO:0007669"/>
    <property type="project" value="UniProtKB-SubCell"/>
</dbReference>
<reference evidence="9" key="1">
    <citation type="submission" date="2020-06" db="EMBL/GenBank/DDBJ databases">
        <authorList>
            <consortium name="Plant Systems Biology data submission"/>
        </authorList>
    </citation>
    <scope>NUCLEOTIDE SEQUENCE</scope>
    <source>
        <strain evidence="9">D6</strain>
    </source>
</reference>
<protein>
    <submittedName>
        <fullName evidence="9">Programmed cell death 6-interacting</fullName>
    </submittedName>
</protein>
<feature type="region of interest" description="Disordered" evidence="5">
    <location>
        <begin position="729"/>
        <end position="748"/>
    </location>
</feature>
<evidence type="ECO:0000313" key="10">
    <source>
        <dbReference type="Proteomes" id="UP001153069"/>
    </source>
</evidence>
<dbReference type="InterPro" id="IPR004328">
    <property type="entry name" value="BRO1_dom"/>
</dbReference>
<evidence type="ECO:0000256" key="1">
    <source>
        <dbReference type="ARBA" id="ARBA00004177"/>
    </source>
</evidence>
<organism evidence="9 10">
    <name type="scientific">Seminavis robusta</name>
    <dbReference type="NCBI Taxonomy" id="568900"/>
    <lineage>
        <taxon>Eukaryota</taxon>
        <taxon>Sar</taxon>
        <taxon>Stramenopiles</taxon>
        <taxon>Ochrophyta</taxon>
        <taxon>Bacillariophyta</taxon>
        <taxon>Bacillariophyceae</taxon>
        <taxon>Bacillariophycidae</taxon>
        <taxon>Naviculales</taxon>
        <taxon>Naviculaceae</taxon>
        <taxon>Seminavis</taxon>
    </lineage>
</organism>
<feature type="compositionally biased region" description="Acidic residues" evidence="5">
    <location>
        <begin position="145"/>
        <end position="154"/>
    </location>
</feature>
<dbReference type="SMART" id="SM01041">
    <property type="entry name" value="BRO1"/>
    <property type="match status" value="1"/>
</dbReference>
<keyword evidence="4" id="KW-0967">Endosome</keyword>
<feature type="domain" description="BRO1" evidence="8">
    <location>
        <begin position="2"/>
        <end position="546"/>
    </location>
</feature>
<name>A0A9N8DQD8_9STRA</name>